<keyword evidence="2" id="KW-0472">Membrane</keyword>
<dbReference type="PANTHER" id="PTHR10046">
    <property type="entry name" value="ATP DEPENDENT LON PROTEASE FAMILY MEMBER"/>
    <property type="match status" value="1"/>
</dbReference>
<feature type="transmembrane region" description="Helical" evidence="2">
    <location>
        <begin position="610"/>
        <end position="629"/>
    </location>
</feature>
<dbReference type="Pfam" id="PF05362">
    <property type="entry name" value="Lon_C"/>
    <property type="match status" value="1"/>
</dbReference>
<gene>
    <name evidence="4" type="ORF">apy_00370</name>
</gene>
<evidence type="ECO:0000313" key="4">
    <source>
        <dbReference type="EMBL" id="GBF08312.1"/>
    </source>
</evidence>
<dbReference type="AlphaFoldDB" id="A0A401H7K2"/>
<comment type="caution">
    <text evidence="4">The sequence shown here is derived from an EMBL/GenBank/DDBJ whole genome shotgun (WGS) entry which is preliminary data.</text>
</comment>
<evidence type="ECO:0000313" key="5">
    <source>
        <dbReference type="Proteomes" id="UP000291213"/>
    </source>
</evidence>
<evidence type="ECO:0000256" key="2">
    <source>
        <dbReference type="SAM" id="Phobius"/>
    </source>
</evidence>
<name>A0A401H7K2_AERPX</name>
<dbReference type="GO" id="GO:0004176">
    <property type="term" value="F:ATP-dependent peptidase activity"/>
    <property type="evidence" value="ECO:0007669"/>
    <property type="project" value="InterPro"/>
</dbReference>
<dbReference type="GO" id="GO:0030163">
    <property type="term" value="P:protein catabolic process"/>
    <property type="evidence" value="ECO:0007669"/>
    <property type="project" value="InterPro"/>
</dbReference>
<dbReference type="InterPro" id="IPR008269">
    <property type="entry name" value="Lon_proteolytic"/>
</dbReference>
<dbReference type="InterPro" id="IPR020568">
    <property type="entry name" value="Ribosomal_Su5_D2-typ_SF"/>
</dbReference>
<keyword evidence="2" id="KW-1133">Transmembrane helix</keyword>
<reference evidence="4 5" key="1">
    <citation type="submission" date="2017-02" db="EMBL/GenBank/DDBJ databases">
        <title>isolation and characterization of a novel temperate virus Aeropyrum globular virus 1 infecting hyperthermophilic archaeon Aeropyrum.</title>
        <authorList>
            <person name="Yumiya M."/>
            <person name="Yoshida T."/>
            <person name="Sako Y."/>
        </authorList>
    </citation>
    <scope>NUCLEOTIDE SEQUENCE [LARGE SCALE GENOMIC DNA]</scope>
    <source>
        <strain evidence="4 5">YK1-12-2013</strain>
    </source>
</reference>
<dbReference type="GO" id="GO:0006508">
    <property type="term" value="P:proteolysis"/>
    <property type="evidence" value="ECO:0007669"/>
    <property type="project" value="InterPro"/>
</dbReference>
<organism evidence="4 5">
    <name type="scientific">Aeropyrum pernix</name>
    <dbReference type="NCBI Taxonomy" id="56636"/>
    <lineage>
        <taxon>Archaea</taxon>
        <taxon>Thermoproteota</taxon>
        <taxon>Thermoprotei</taxon>
        <taxon>Desulfurococcales</taxon>
        <taxon>Desulfurococcaceae</taxon>
        <taxon>Aeropyrum</taxon>
    </lineage>
</organism>
<protein>
    <recommendedName>
        <fullName evidence="3">Lon proteolytic domain-containing protein</fullName>
    </recommendedName>
</protein>
<accession>A0A401H7K2</accession>
<dbReference type="GO" id="GO:0016020">
    <property type="term" value="C:membrane"/>
    <property type="evidence" value="ECO:0007669"/>
    <property type="project" value="UniProtKB-SubCell"/>
</dbReference>
<evidence type="ECO:0000259" key="3">
    <source>
        <dbReference type="Pfam" id="PF05362"/>
    </source>
</evidence>
<dbReference type="InterPro" id="IPR014721">
    <property type="entry name" value="Ribsml_uS5_D2-typ_fold_subgr"/>
</dbReference>
<evidence type="ECO:0000256" key="1">
    <source>
        <dbReference type="ARBA" id="ARBA00004141"/>
    </source>
</evidence>
<dbReference type="InterPro" id="IPR027065">
    <property type="entry name" value="Lon_Prtase"/>
</dbReference>
<dbReference type="GO" id="GO:0004252">
    <property type="term" value="F:serine-type endopeptidase activity"/>
    <property type="evidence" value="ECO:0007669"/>
    <property type="project" value="InterPro"/>
</dbReference>
<dbReference type="EMBL" id="BDMD01000001">
    <property type="protein sequence ID" value="GBF08312.1"/>
    <property type="molecule type" value="Genomic_DNA"/>
</dbReference>
<keyword evidence="2" id="KW-0812">Transmembrane</keyword>
<dbReference type="Proteomes" id="UP000291213">
    <property type="component" value="Unassembled WGS sequence"/>
</dbReference>
<sequence length="634" mass="66171">MYLAVLLTIILVASAPALTALSNSEDGFQASCESIIVAVSSSGEGATGRLIVTVRYPGEGRVYISTSPASQLDTLGSARVAAFAASLAAGVDMSSLDFYYVLESKSIVVGGPSAGLAMALATYSLLTTGSCPDGYAATGMILPDTSVGPVGGLKEKLEAAASSGAKVFLIPHGQEKYTYIARKVERNGPIVRIVSTPISIDLVEYGRSLGVNVIGVSTLAEAAGALGLPVPEARVSPSPSQQLTTTLSQYTLETVNLARSLAGDSDNVLAQKALELSDRALDLANNGFYYASAVYATLAYSYARASIEVSEAKDGDFDVTELVEESRNSIAGVMDKLRGIEEVTVANLDAVLKAYGVLGEASYEYSNGLGMLVEKNGRYFIPVSILGEANYEGVLRVSSALSLARWAGLWATVAEASQSGAPLEGAVLEKLARVMESQAATTTAYVIQIGSETGKRGYERAEYLVSLALSTKDNPLEIAGYSIEAMAAASSYLHEAFTLDPEATAQGITALAGYIASRLPEDSSQYPKAALASIDAMEGIQLLLTSSKALLYLEAVALALGIGEKPSSPGSNLESTSTETSYVTTLTRESTVTVTRTIENIVPVEHGVEAYSIAILLVAILSLLLGAAISRMLR</sequence>
<proteinExistence type="predicted"/>
<feature type="domain" description="Lon proteolytic" evidence="3">
    <location>
        <begin position="110"/>
        <end position="176"/>
    </location>
</feature>
<dbReference type="Gene3D" id="3.30.230.10">
    <property type="match status" value="1"/>
</dbReference>
<dbReference type="SUPFAM" id="SSF54211">
    <property type="entry name" value="Ribosomal protein S5 domain 2-like"/>
    <property type="match status" value="1"/>
</dbReference>
<comment type="subcellular location">
    <subcellularLocation>
        <location evidence="1">Membrane</location>
        <topology evidence="1">Multi-pass membrane protein</topology>
    </subcellularLocation>
</comment>
<dbReference type="GO" id="GO:0005524">
    <property type="term" value="F:ATP binding"/>
    <property type="evidence" value="ECO:0007669"/>
    <property type="project" value="InterPro"/>
</dbReference>